<protein>
    <recommendedName>
        <fullName evidence="1">Glycosyltransferase 2-like domain-containing protein</fullName>
    </recommendedName>
</protein>
<evidence type="ECO:0000259" key="1">
    <source>
        <dbReference type="Pfam" id="PF00535"/>
    </source>
</evidence>
<dbReference type="Gene3D" id="3.90.550.10">
    <property type="entry name" value="Spore Coat Polysaccharide Biosynthesis Protein SpsA, Chain A"/>
    <property type="match status" value="1"/>
</dbReference>
<gene>
    <name evidence="2" type="ORF">ATM17_23020</name>
</gene>
<dbReference type="EMBL" id="CP013344">
    <property type="protein sequence ID" value="AMU91887.1"/>
    <property type="molecule type" value="Genomic_DNA"/>
</dbReference>
<dbReference type="GO" id="GO:0016758">
    <property type="term" value="F:hexosyltransferase activity"/>
    <property type="evidence" value="ECO:0007669"/>
    <property type="project" value="UniProtKB-ARBA"/>
</dbReference>
<evidence type="ECO:0000313" key="2">
    <source>
        <dbReference type="EMBL" id="AMU91887.1"/>
    </source>
</evidence>
<reference evidence="2 3" key="2">
    <citation type="journal article" date="2016" name="Genome Announc.">
        <title>Complete Genome Sequence of Sphingopyxis macrogoltabida Strain 203N (NBRC 111659), a Polyethylene Glycol Degrader.</title>
        <authorList>
            <person name="Ohtsubo Y."/>
            <person name="Nonoyama S."/>
            <person name="Nagata Y."/>
            <person name="Numata M."/>
            <person name="Tsuchikane K."/>
            <person name="Hosoyama A."/>
            <person name="Yamazoe A."/>
            <person name="Tsuda M."/>
            <person name="Fujita N."/>
            <person name="Kawai F."/>
        </authorList>
    </citation>
    <scope>NUCLEOTIDE SEQUENCE [LARGE SCALE GENOMIC DNA]</scope>
    <source>
        <strain evidence="2 3">203N</strain>
    </source>
</reference>
<dbReference type="KEGG" id="smaz:LH19_22475"/>
<organism evidence="2 3">
    <name type="scientific">Sphingopyxis macrogoltabida</name>
    <name type="common">Sphingomonas macrogoltabidus</name>
    <dbReference type="NCBI Taxonomy" id="33050"/>
    <lineage>
        <taxon>Bacteria</taxon>
        <taxon>Pseudomonadati</taxon>
        <taxon>Pseudomonadota</taxon>
        <taxon>Alphaproteobacteria</taxon>
        <taxon>Sphingomonadales</taxon>
        <taxon>Sphingomonadaceae</taxon>
        <taxon>Sphingopyxis</taxon>
    </lineage>
</organism>
<keyword evidence="3" id="KW-1185">Reference proteome</keyword>
<name>A0AAC9AXN9_SPHMC</name>
<dbReference type="InterPro" id="IPR029044">
    <property type="entry name" value="Nucleotide-diphossugar_trans"/>
</dbReference>
<dbReference type="RefSeq" id="WP_054731841.1">
    <property type="nucleotide sequence ID" value="NZ_CP009429.1"/>
</dbReference>
<dbReference type="CDD" id="cd00761">
    <property type="entry name" value="Glyco_tranf_GTA_type"/>
    <property type="match status" value="1"/>
</dbReference>
<accession>A0AAC9AXN9</accession>
<dbReference type="PANTHER" id="PTHR22916">
    <property type="entry name" value="GLYCOSYLTRANSFERASE"/>
    <property type="match status" value="1"/>
</dbReference>
<proteinExistence type="predicted"/>
<dbReference type="SUPFAM" id="SSF53448">
    <property type="entry name" value="Nucleotide-diphospho-sugar transferases"/>
    <property type="match status" value="1"/>
</dbReference>
<dbReference type="Pfam" id="PF00535">
    <property type="entry name" value="Glycos_transf_2"/>
    <property type="match status" value="1"/>
</dbReference>
<dbReference type="Proteomes" id="UP000076088">
    <property type="component" value="Chromosome"/>
</dbReference>
<evidence type="ECO:0000313" key="3">
    <source>
        <dbReference type="Proteomes" id="UP000076088"/>
    </source>
</evidence>
<feature type="domain" description="Glycosyltransferase 2-like" evidence="1">
    <location>
        <begin position="10"/>
        <end position="106"/>
    </location>
</feature>
<dbReference type="PANTHER" id="PTHR22916:SF3">
    <property type="entry name" value="UDP-GLCNAC:BETAGAL BETA-1,3-N-ACETYLGLUCOSAMINYLTRANSFERASE-LIKE PROTEIN 1"/>
    <property type="match status" value="1"/>
</dbReference>
<sequence>MIRDMSPLLSICIPTFNRRDKIARLVAEMLRTPGPFEICVHVDGSTDGSFETLRQSDDPRLRVTYSENAGRARSLMIAMEAATGKFIMPFDDDDWLYAAGLQNILDDCASPLPPTATGYIYHLDDEDGNRVGTAFPDGRNNFLSLRCDHDVRGDKKEVVLTGDLRAVAYPSNTPHRRIPTSYLWSRLALTKDVVARNISVGRKHYLPGGMSENIASLKIKNASPMAELQKVHIQGYFKKRYRSKTHFVRCVTLYFSYIIASFLNRK</sequence>
<dbReference type="InterPro" id="IPR001173">
    <property type="entry name" value="Glyco_trans_2-like"/>
</dbReference>
<reference evidence="3" key="1">
    <citation type="submission" date="2015-11" db="EMBL/GenBank/DDBJ databases">
        <title>Complete genome sequence of a polyethylene-glycol degrader Sphingopyxis macrogoltabida 203N (NBRC 111659).</title>
        <authorList>
            <person name="Yoshiyuki O."/>
            <person name="Shouta N."/>
            <person name="Nagata Y."/>
            <person name="Numata M."/>
            <person name="Tsuchikane K."/>
            <person name="Hosoyama A."/>
            <person name="Yamazoe A."/>
            <person name="Tsuda M."/>
            <person name="Fujita N."/>
            <person name="Kawai F."/>
        </authorList>
    </citation>
    <scope>NUCLEOTIDE SEQUENCE [LARGE SCALE GENOMIC DNA]</scope>
    <source>
        <strain evidence="3">203N</strain>
    </source>
</reference>
<dbReference type="AlphaFoldDB" id="A0AAC9AXN9"/>